<sequence length="60" mass="7055">MAEKRGRPRVDSEAVNLRLPREIIDAIDDRRRVETDVPTRPEMIRRALMEWLELTGDPRG</sequence>
<feature type="domain" description="Ribbon-helix-helix protein CopG" evidence="1">
    <location>
        <begin position="15"/>
        <end position="54"/>
    </location>
</feature>
<dbReference type="Proteomes" id="UP000022447">
    <property type="component" value="Unassembled WGS sequence"/>
</dbReference>
<dbReference type="InterPro" id="IPR002145">
    <property type="entry name" value="CopG"/>
</dbReference>
<proteinExistence type="predicted"/>
<protein>
    <recommendedName>
        <fullName evidence="1">Ribbon-helix-helix protein CopG domain-containing protein</fullName>
    </recommendedName>
</protein>
<evidence type="ECO:0000313" key="2">
    <source>
        <dbReference type="EMBL" id="ETX12766.1"/>
    </source>
</evidence>
<organism evidence="2 3">
    <name type="scientific">Roseivivax halodurans JCM 10272</name>
    <dbReference type="NCBI Taxonomy" id="1449350"/>
    <lineage>
        <taxon>Bacteria</taxon>
        <taxon>Pseudomonadati</taxon>
        <taxon>Pseudomonadota</taxon>
        <taxon>Alphaproteobacteria</taxon>
        <taxon>Rhodobacterales</taxon>
        <taxon>Roseobacteraceae</taxon>
        <taxon>Roseivivax</taxon>
    </lineage>
</organism>
<gene>
    <name evidence="2" type="ORF">OCH239_17165</name>
</gene>
<accession>X7EC31</accession>
<dbReference type="GO" id="GO:0006355">
    <property type="term" value="P:regulation of DNA-templated transcription"/>
    <property type="evidence" value="ECO:0007669"/>
    <property type="project" value="InterPro"/>
</dbReference>
<reference evidence="2 3" key="1">
    <citation type="submission" date="2014-01" db="EMBL/GenBank/DDBJ databases">
        <title>Roseivivax halodurans JCM 10272 Genome Sequencing.</title>
        <authorList>
            <person name="Lai Q."/>
            <person name="Li G."/>
            <person name="Shao Z."/>
        </authorList>
    </citation>
    <scope>NUCLEOTIDE SEQUENCE [LARGE SCALE GENOMIC DNA]</scope>
    <source>
        <strain evidence="2 3">JCM 10272</strain>
    </source>
</reference>
<dbReference type="Pfam" id="PF01402">
    <property type="entry name" value="RHH_1"/>
    <property type="match status" value="1"/>
</dbReference>
<dbReference type="AlphaFoldDB" id="X7EC31"/>
<dbReference type="EMBL" id="JALZ01000054">
    <property type="protein sequence ID" value="ETX12766.1"/>
    <property type="molecule type" value="Genomic_DNA"/>
</dbReference>
<name>X7EC31_9RHOB</name>
<keyword evidence="3" id="KW-1185">Reference proteome</keyword>
<comment type="caution">
    <text evidence="2">The sequence shown here is derived from an EMBL/GenBank/DDBJ whole genome shotgun (WGS) entry which is preliminary data.</text>
</comment>
<evidence type="ECO:0000259" key="1">
    <source>
        <dbReference type="Pfam" id="PF01402"/>
    </source>
</evidence>
<evidence type="ECO:0000313" key="3">
    <source>
        <dbReference type="Proteomes" id="UP000022447"/>
    </source>
</evidence>